<dbReference type="GO" id="GO:0016757">
    <property type="term" value="F:glycosyltransferase activity"/>
    <property type="evidence" value="ECO:0007669"/>
    <property type="project" value="UniProtKB-ARBA"/>
</dbReference>
<reference evidence="2 3" key="1">
    <citation type="submission" date="2018-05" db="EMBL/GenBank/DDBJ databases">
        <title>Pedobacter paludis sp. nov., isolated from wetland soil.</title>
        <authorList>
            <person name="Zhang Y."/>
            <person name="Wang G."/>
        </authorList>
    </citation>
    <scope>NUCLEOTIDE SEQUENCE [LARGE SCALE GENOMIC DNA]</scope>
    <source>
        <strain evidence="2 3">KCTC22721</strain>
    </source>
</reference>
<sequence>MKILFITKRVPFPPNSGYPIVVYNTMKGLLQLGADITLFSLNPIKGRIDREDIYDPVFEKINFHSYELDTSVNVWSAFFNIFTNQSYNVSRYYSEEAARQLENILRENVFDVIQFEGLFVVPYLDVVKENSNAKLIYRAHNIEFTLWERLSHSESFLIRRKYLAFLAQRLKAYETDQINRFHQIFAISEPDRQSILRFGCEIPMSVFPVAIDLDRYKVDKSKTSFPTLFHLGAMDWRPNQEGLEWFLDDIWPDIEKLNKDLRFYIAGKHMQRHFFDYDSDNLIVEGEVFDAIEFMNSKAIMIVPLISGTGMRVKIIEGMAMKKCIIATTTAAEGINCKHGHDILIANSADEFYRSILQCIINPKKWMEIGDNARVTVEKDHGIQLITAKMLEIYEGLVSA</sequence>
<dbReference type="Proteomes" id="UP000245379">
    <property type="component" value="Unassembled WGS sequence"/>
</dbReference>
<feature type="domain" description="Glycosyltransferase subfamily 4-like N-terminal" evidence="1">
    <location>
        <begin position="20"/>
        <end position="215"/>
    </location>
</feature>
<evidence type="ECO:0000313" key="2">
    <source>
        <dbReference type="EMBL" id="PWS27317.1"/>
    </source>
</evidence>
<evidence type="ECO:0000313" key="3">
    <source>
        <dbReference type="Proteomes" id="UP000245379"/>
    </source>
</evidence>
<keyword evidence="2" id="KW-0808">Transferase</keyword>
<proteinExistence type="predicted"/>
<dbReference type="Pfam" id="PF13439">
    <property type="entry name" value="Glyco_transf_4"/>
    <property type="match status" value="1"/>
</dbReference>
<keyword evidence="3" id="KW-1185">Reference proteome</keyword>
<dbReference type="AlphaFoldDB" id="A0A317EMC7"/>
<dbReference type="RefSeq" id="WP_109926647.1">
    <property type="nucleotide sequence ID" value="NZ_QGNZ01000003.1"/>
</dbReference>
<organism evidence="2 3">
    <name type="scientific">Pedobacter yonginense</name>
    <dbReference type="NCBI Taxonomy" id="651869"/>
    <lineage>
        <taxon>Bacteria</taxon>
        <taxon>Pseudomonadati</taxon>
        <taxon>Bacteroidota</taxon>
        <taxon>Sphingobacteriia</taxon>
        <taxon>Sphingobacteriales</taxon>
        <taxon>Sphingobacteriaceae</taxon>
        <taxon>Pedobacter</taxon>
    </lineage>
</organism>
<gene>
    <name evidence="2" type="ORF">DHW03_14270</name>
</gene>
<dbReference type="InterPro" id="IPR028098">
    <property type="entry name" value="Glyco_trans_4-like_N"/>
</dbReference>
<dbReference type="CDD" id="cd03801">
    <property type="entry name" value="GT4_PimA-like"/>
    <property type="match status" value="1"/>
</dbReference>
<dbReference type="EMBL" id="QGNZ01000003">
    <property type="protein sequence ID" value="PWS27317.1"/>
    <property type="molecule type" value="Genomic_DNA"/>
</dbReference>
<dbReference type="Pfam" id="PF13692">
    <property type="entry name" value="Glyco_trans_1_4"/>
    <property type="match status" value="1"/>
</dbReference>
<evidence type="ECO:0000259" key="1">
    <source>
        <dbReference type="Pfam" id="PF13439"/>
    </source>
</evidence>
<dbReference type="Gene3D" id="3.40.50.2000">
    <property type="entry name" value="Glycogen Phosphorylase B"/>
    <property type="match status" value="2"/>
</dbReference>
<name>A0A317EMC7_9SPHI</name>
<dbReference type="SUPFAM" id="SSF53756">
    <property type="entry name" value="UDP-Glycosyltransferase/glycogen phosphorylase"/>
    <property type="match status" value="1"/>
</dbReference>
<dbReference type="OrthoDB" id="9807209at2"/>
<accession>A0A317EMC7</accession>
<comment type="caution">
    <text evidence="2">The sequence shown here is derived from an EMBL/GenBank/DDBJ whole genome shotgun (WGS) entry which is preliminary data.</text>
</comment>
<dbReference type="PANTHER" id="PTHR12526">
    <property type="entry name" value="GLYCOSYLTRANSFERASE"/>
    <property type="match status" value="1"/>
</dbReference>
<dbReference type="PANTHER" id="PTHR12526:SF630">
    <property type="entry name" value="GLYCOSYLTRANSFERASE"/>
    <property type="match status" value="1"/>
</dbReference>
<protein>
    <submittedName>
        <fullName evidence="2">Glycosyl transferase family 4</fullName>
    </submittedName>
</protein>